<comment type="caution">
    <text evidence="7">The sequence shown here is derived from an EMBL/GenBank/DDBJ whole genome shotgun (WGS) entry which is preliminary data.</text>
</comment>
<comment type="similarity">
    <text evidence="1 6">Belongs to the peptidase S14 family.</text>
</comment>
<dbReference type="OrthoDB" id="9806592at2"/>
<evidence type="ECO:0000256" key="4">
    <source>
        <dbReference type="ARBA" id="ARBA00022801"/>
    </source>
</evidence>
<organism evidence="7 8">
    <name type="scientific">Methylocella silvestris</name>
    <dbReference type="NCBI Taxonomy" id="199596"/>
    <lineage>
        <taxon>Bacteria</taxon>
        <taxon>Pseudomonadati</taxon>
        <taxon>Pseudomonadota</taxon>
        <taxon>Alphaproteobacteria</taxon>
        <taxon>Hyphomicrobiales</taxon>
        <taxon>Beijerinckiaceae</taxon>
        <taxon>Methylocella</taxon>
    </lineage>
</organism>
<keyword evidence="3" id="KW-0645">Protease</keyword>
<evidence type="ECO:0000256" key="3">
    <source>
        <dbReference type="ARBA" id="ARBA00022670"/>
    </source>
</evidence>
<evidence type="ECO:0000313" key="7">
    <source>
        <dbReference type="EMBL" id="PNG27012.1"/>
    </source>
</evidence>
<dbReference type="PRINTS" id="PR00127">
    <property type="entry name" value="CLPPROTEASEP"/>
</dbReference>
<protein>
    <recommendedName>
        <fullName evidence="6">ATP-dependent Clp protease proteolytic subunit</fullName>
    </recommendedName>
</protein>
<dbReference type="PANTHER" id="PTHR10381">
    <property type="entry name" value="ATP-DEPENDENT CLP PROTEASE PROTEOLYTIC SUBUNIT"/>
    <property type="match status" value="1"/>
</dbReference>
<reference evidence="7 8" key="1">
    <citation type="submission" date="2017-10" db="EMBL/GenBank/DDBJ databases">
        <title>Genome announcement of Methylocella silvestris TVC from permafrost.</title>
        <authorList>
            <person name="Wang J."/>
            <person name="Geng K."/>
            <person name="Ul-Haque F."/>
            <person name="Crombie A.T."/>
            <person name="Street L.E."/>
            <person name="Wookey P.A."/>
            <person name="Murrell J.C."/>
            <person name="Pratscher J."/>
        </authorList>
    </citation>
    <scope>NUCLEOTIDE SEQUENCE [LARGE SCALE GENOMIC DNA]</scope>
    <source>
        <strain evidence="7 8">TVC</strain>
    </source>
</reference>
<dbReference type="CDD" id="cd07016">
    <property type="entry name" value="S14_ClpP_1"/>
    <property type="match status" value="1"/>
</dbReference>
<sequence length="258" mass="27438">MTRALLNLLNANRGRGAGLRVVDYDPDQDGDRDQPGAPDIDGAATIYVYDAIGYGGVEAADAVKAIAAIKASRINLRINSPGGDVFEARAIKTALDQHPAQVTAYVDGLAASAASFLMLAGDEIQIAPGAFVMIHNAWGLAIGDAREMRATAQLLDQVTASIRNDYSARTGLDDLTIAKMMDDETWLEANDAVARGFATSLMPKPAKAAAQARAFDLSAYANAPKAYAERASDEAKAFAELEAARVRHEQRLRLYAAL</sequence>
<evidence type="ECO:0000256" key="6">
    <source>
        <dbReference type="RuleBase" id="RU003567"/>
    </source>
</evidence>
<dbReference type="GO" id="GO:0009368">
    <property type="term" value="C:endopeptidase Clp complex"/>
    <property type="evidence" value="ECO:0007669"/>
    <property type="project" value="TreeGrafter"/>
</dbReference>
<dbReference type="AlphaFoldDB" id="A0A2J7TJR2"/>
<dbReference type="InterPro" id="IPR029045">
    <property type="entry name" value="ClpP/crotonase-like_dom_sf"/>
</dbReference>
<keyword evidence="5" id="KW-0720">Serine protease</keyword>
<dbReference type="GO" id="GO:0004252">
    <property type="term" value="F:serine-type endopeptidase activity"/>
    <property type="evidence" value="ECO:0007669"/>
    <property type="project" value="InterPro"/>
</dbReference>
<evidence type="ECO:0000256" key="2">
    <source>
        <dbReference type="ARBA" id="ARBA00022490"/>
    </source>
</evidence>
<accession>A0A2J7TJR2</accession>
<evidence type="ECO:0000256" key="5">
    <source>
        <dbReference type="ARBA" id="ARBA00022825"/>
    </source>
</evidence>
<dbReference type="PANTHER" id="PTHR10381:SF70">
    <property type="entry name" value="ATP-DEPENDENT CLP PROTEASE PROTEOLYTIC SUBUNIT"/>
    <property type="match status" value="1"/>
</dbReference>
<dbReference type="Proteomes" id="UP000236286">
    <property type="component" value="Unassembled WGS sequence"/>
</dbReference>
<dbReference type="InterPro" id="IPR001907">
    <property type="entry name" value="ClpP"/>
</dbReference>
<dbReference type="NCBIfam" id="NF045542">
    <property type="entry name" value="Clp_rel_HeadMat"/>
    <property type="match status" value="1"/>
</dbReference>
<gene>
    <name evidence="7" type="ORF">CR492_04730</name>
</gene>
<name>A0A2J7TJR2_METSI</name>
<dbReference type="GO" id="GO:0004176">
    <property type="term" value="F:ATP-dependent peptidase activity"/>
    <property type="evidence" value="ECO:0007669"/>
    <property type="project" value="InterPro"/>
</dbReference>
<dbReference type="EMBL" id="PDZR01000003">
    <property type="protein sequence ID" value="PNG27012.1"/>
    <property type="molecule type" value="Genomic_DNA"/>
</dbReference>
<dbReference type="RefSeq" id="WP_102842601.1">
    <property type="nucleotide sequence ID" value="NZ_PDZR01000003.1"/>
</dbReference>
<dbReference type="InterPro" id="IPR023562">
    <property type="entry name" value="ClpP/TepA"/>
</dbReference>
<keyword evidence="2" id="KW-0963">Cytoplasm</keyword>
<dbReference type="Pfam" id="PF00574">
    <property type="entry name" value="CLP_protease"/>
    <property type="match status" value="1"/>
</dbReference>
<proteinExistence type="inferred from homology"/>
<evidence type="ECO:0000256" key="1">
    <source>
        <dbReference type="ARBA" id="ARBA00007039"/>
    </source>
</evidence>
<dbReference type="Gene3D" id="3.90.226.10">
    <property type="entry name" value="2-enoyl-CoA Hydratase, Chain A, domain 1"/>
    <property type="match status" value="1"/>
</dbReference>
<dbReference type="GO" id="GO:0006515">
    <property type="term" value="P:protein quality control for misfolded or incompletely synthesized proteins"/>
    <property type="evidence" value="ECO:0007669"/>
    <property type="project" value="TreeGrafter"/>
</dbReference>
<dbReference type="SUPFAM" id="SSF52096">
    <property type="entry name" value="ClpP/crotonase"/>
    <property type="match status" value="1"/>
</dbReference>
<dbReference type="GO" id="GO:0051117">
    <property type="term" value="F:ATPase binding"/>
    <property type="evidence" value="ECO:0007669"/>
    <property type="project" value="TreeGrafter"/>
</dbReference>
<keyword evidence="4" id="KW-0378">Hydrolase</keyword>
<evidence type="ECO:0000313" key="8">
    <source>
        <dbReference type="Proteomes" id="UP000236286"/>
    </source>
</evidence>